<dbReference type="InterPro" id="IPR016032">
    <property type="entry name" value="Sig_transdc_resp-reg_C-effctor"/>
</dbReference>
<evidence type="ECO:0000313" key="6">
    <source>
        <dbReference type="EMBL" id="PWK18065.1"/>
    </source>
</evidence>
<dbReference type="SUPFAM" id="SSF52172">
    <property type="entry name" value="CheY-like"/>
    <property type="match status" value="1"/>
</dbReference>
<dbReference type="GO" id="GO:0000160">
    <property type="term" value="P:phosphorelay signal transduction system"/>
    <property type="evidence" value="ECO:0007669"/>
    <property type="project" value="InterPro"/>
</dbReference>
<dbReference type="InterPro" id="IPR000792">
    <property type="entry name" value="Tscrpt_reg_LuxR_C"/>
</dbReference>
<dbReference type="CDD" id="cd06170">
    <property type="entry name" value="LuxR_C_like"/>
    <property type="match status" value="1"/>
</dbReference>
<dbReference type="Proteomes" id="UP000245489">
    <property type="component" value="Unassembled WGS sequence"/>
</dbReference>
<dbReference type="PRINTS" id="PR00038">
    <property type="entry name" value="HTHLUXR"/>
</dbReference>
<evidence type="ECO:0000259" key="5">
    <source>
        <dbReference type="PROSITE" id="PS50110"/>
    </source>
</evidence>
<dbReference type="RefSeq" id="WP_109744877.1">
    <property type="nucleotide sequence ID" value="NZ_QGGO01000032.1"/>
</dbReference>
<dbReference type="PROSITE" id="PS50110">
    <property type="entry name" value="RESPONSE_REGULATORY"/>
    <property type="match status" value="1"/>
</dbReference>
<dbReference type="CDD" id="cd17535">
    <property type="entry name" value="REC_NarL-like"/>
    <property type="match status" value="1"/>
</dbReference>
<dbReference type="InterPro" id="IPR058245">
    <property type="entry name" value="NreC/VraR/RcsB-like_REC"/>
</dbReference>
<evidence type="ECO:0000256" key="2">
    <source>
        <dbReference type="ARBA" id="ARBA00023125"/>
    </source>
</evidence>
<dbReference type="SMART" id="SM00448">
    <property type="entry name" value="REC"/>
    <property type="match status" value="1"/>
</dbReference>
<protein>
    <submittedName>
        <fullName evidence="6">DNA-binding NarL/FixJ family response regulator</fullName>
    </submittedName>
</protein>
<dbReference type="AlphaFoldDB" id="A0A316DJG0"/>
<dbReference type="SUPFAM" id="SSF46894">
    <property type="entry name" value="C-terminal effector domain of the bipartite response regulators"/>
    <property type="match status" value="1"/>
</dbReference>
<dbReference type="PANTHER" id="PTHR43214:SF43">
    <property type="entry name" value="TWO-COMPONENT RESPONSE REGULATOR"/>
    <property type="match status" value="1"/>
</dbReference>
<dbReference type="InterPro" id="IPR011006">
    <property type="entry name" value="CheY-like_superfamily"/>
</dbReference>
<dbReference type="Pfam" id="PF00196">
    <property type="entry name" value="GerE"/>
    <property type="match status" value="1"/>
</dbReference>
<reference evidence="6 7" key="1">
    <citation type="submission" date="2018-05" db="EMBL/GenBank/DDBJ databases">
        <title>Genomic Encyclopedia of Archaeal and Bacterial Type Strains, Phase II (KMG-II): from individual species to whole genera.</title>
        <authorList>
            <person name="Goeker M."/>
        </authorList>
    </citation>
    <scope>NUCLEOTIDE SEQUENCE [LARGE SCALE GENOMIC DNA]</scope>
    <source>
        <strain evidence="6 7">DSM 22214</strain>
    </source>
</reference>
<evidence type="ECO:0000256" key="3">
    <source>
        <dbReference type="PROSITE-ProRule" id="PRU00169"/>
    </source>
</evidence>
<name>A0A316DJG0_9BACT</name>
<dbReference type="PANTHER" id="PTHR43214">
    <property type="entry name" value="TWO-COMPONENT RESPONSE REGULATOR"/>
    <property type="match status" value="1"/>
</dbReference>
<dbReference type="Gene3D" id="3.40.50.2300">
    <property type="match status" value="1"/>
</dbReference>
<dbReference type="InterPro" id="IPR001789">
    <property type="entry name" value="Sig_transdc_resp-reg_receiver"/>
</dbReference>
<evidence type="ECO:0000313" key="7">
    <source>
        <dbReference type="Proteomes" id="UP000245489"/>
    </source>
</evidence>
<feature type="domain" description="HTH luxR-type" evidence="4">
    <location>
        <begin position="151"/>
        <end position="216"/>
    </location>
</feature>
<keyword evidence="7" id="KW-1185">Reference proteome</keyword>
<feature type="modified residue" description="4-aspartylphosphate" evidence="3">
    <location>
        <position position="58"/>
    </location>
</feature>
<dbReference type="InterPro" id="IPR039420">
    <property type="entry name" value="WalR-like"/>
</dbReference>
<keyword evidence="2 6" id="KW-0238">DNA-binding</keyword>
<dbReference type="OrthoDB" id="9797341at2"/>
<dbReference type="Pfam" id="PF00072">
    <property type="entry name" value="Response_reg"/>
    <property type="match status" value="1"/>
</dbReference>
<organism evidence="6 7">
    <name type="scientific">Arcicella aurantiaca</name>
    <dbReference type="NCBI Taxonomy" id="591202"/>
    <lineage>
        <taxon>Bacteria</taxon>
        <taxon>Pseudomonadati</taxon>
        <taxon>Bacteroidota</taxon>
        <taxon>Cytophagia</taxon>
        <taxon>Cytophagales</taxon>
        <taxon>Flectobacillaceae</taxon>
        <taxon>Arcicella</taxon>
    </lineage>
</organism>
<proteinExistence type="predicted"/>
<keyword evidence="1 3" id="KW-0597">Phosphoprotein</keyword>
<comment type="caution">
    <text evidence="6">The sequence shown here is derived from an EMBL/GenBank/DDBJ whole genome shotgun (WGS) entry which is preliminary data.</text>
</comment>
<gene>
    <name evidence="6" type="ORF">LV89_04216</name>
</gene>
<sequence>MNMITIAIADDQMLFRKGMAAIINGFENMAVTCEADNGRKLLGFLETATQRPDAILMDLSMPDLNGIDTMKIIHEQYPDQKVIILSIHNEEKFVVHLIELGASAYLFKNSEPEDVEKAIRGVIEKGFYFSEDTLNTFHKRLSNKKTHVSVHDNIPIILSTREVEVLNLICQELTAQEIAEKLFISVRTVDGHRNNLLEKTGARNTAGLVIFAIKNNLVNPTVLL</sequence>
<feature type="domain" description="Response regulatory" evidence="5">
    <location>
        <begin position="5"/>
        <end position="123"/>
    </location>
</feature>
<evidence type="ECO:0000259" key="4">
    <source>
        <dbReference type="PROSITE" id="PS50043"/>
    </source>
</evidence>
<evidence type="ECO:0000256" key="1">
    <source>
        <dbReference type="ARBA" id="ARBA00022553"/>
    </source>
</evidence>
<dbReference type="GO" id="GO:0006355">
    <property type="term" value="P:regulation of DNA-templated transcription"/>
    <property type="evidence" value="ECO:0007669"/>
    <property type="project" value="InterPro"/>
</dbReference>
<accession>A0A316DJG0</accession>
<dbReference type="SMART" id="SM00421">
    <property type="entry name" value="HTH_LUXR"/>
    <property type="match status" value="1"/>
</dbReference>
<dbReference type="PROSITE" id="PS50043">
    <property type="entry name" value="HTH_LUXR_2"/>
    <property type="match status" value="1"/>
</dbReference>
<dbReference type="EMBL" id="QGGO01000032">
    <property type="protein sequence ID" value="PWK18065.1"/>
    <property type="molecule type" value="Genomic_DNA"/>
</dbReference>
<dbReference type="GO" id="GO:0003677">
    <property type="term" value="F:DNA binding"/>
    <property type="evidence" value="ECO:0007669"/>
    <property type="project" value="UniProtKB-KW"/>
</dbReference>